<feature type="transmembrane region" description="Helical" evidence="8">
    <location>
        <begin position="31"/>
        <end position="49"/>
    </location>
</feature>
<dbReference type="PANTHER" id="PTHR22911:SF137">
    <property type="entry name" value="SOLUTE CARRIER FAMILY 35 MEMBER G2-RELATED"/>
    <property type="match status" value="1"/>
</dbReference>
<accession>A0A378R9T8</accession>
<evidence type="ECO:0000256" key="8">
    <source>
        <dbReference type="SAM" id="Phobius"/>
    </source>
</evidence>
<proteinExistence type="inferred from homology"/>
<dbReference type="PANTHER" id="PTHR22911">
    <property type="entry name" value="ACYL-MALONYL CONDENSING ENZYME-RELATED"/>
    <property type="match status" value="1"/>
</dbReference>
<feature type="transmembrane region" description="Helical" evidence="8">
    <location>
        <begin position="288"/>
        <end position="309"/>
    </location>
</feature>
<keyword evidence="3" id="KW-0813">Transport</keyword>
<sequence length="314" mass="35019">MSNSQNSSTTTGAISVAASSSKADIVTTPKGLMTAFSAFLIWGVFPLYFKQLAHYDAVEVIVHRVVWTFVLLAVVMVIGRRRAWLACVKARPKWLLLTFVAALLIGTNWLTYVWAVAHDRVLEASLGYFINPLVGVALSMLIFKEKLRPLQKWAVVFAAVAVGVQLAMFGGVPWVSLLLALSFAFYGVIQRQTPFDAIDGLFLETLLLLPLCLIWLNFADVASSVPSFWWSSAVWLLMLAGPITLLPLLLYNQSTKQVNFNTLSFMGYLTPSLVFLLAVFYYREPFDVRSLLVFGLIWTGLAIFSVDLLRHRKA</sequence>
<feature type="transmembrane region" description="Helical" evidence="8">
    <location>
        <begin position="201"/>
        <end position="218"/>
    </location>
</feature>
<feature type="transmembrane region" description="Helical" evidence="8">
    <location>
        <begin position="174"/>
        <end position="189"/>
    </location>
</feature>
<evidence type="ECO:0000256" key="1">
    <source>
        <dbReference type="ARBA" id="ARBA00004651"/>
    </source>
</evidence>
<feature type="transmembrane region" description="Helical" evidence="8">
    <location>
        <begin position="61"/>
        <end position="79"/>
    </location>
</feature>
<evidence type="ECO:0000313" key="11">
    <source>
        <dbReference type="Proteomes" id="UP000255279"/>
    </source>
</evidence>
<feature type="domain" description="EamA" evidence="9">
    <location>
        <begin position="30"/>
        <end position="162"/>
    </location>
</feature>
<dbReference type="NCBIfam" id="TIGR00688">
    <property type="entry name" value="rarD"/>
    <property type="match status" value="1"/>
</dbReference>
<gene>
    <name evidence="10" type="primary">rarD_2</name>
    <name evidence="10" type="ORF">NCTC10293_02352</name>
</gene>
<feature type="transmembrane region" description="Helical" evidence="8">
    <location>
        <begin position="230"/>
        <end position="251"/>
    </location>
</feature>
<dbReference type="AlphaFoldDB" id="A0A378R9T8"/>
<feature type="transmembrane region" description="Helical" evidence="8">
    <location>
        <begin position="126"/>
        <end position="143"/>
    </location>
</feature>
<dbReference type="InterPro" id="IPR004626">
    <property type="entry name" value="RarD"/>
</dbReference>
<dbReference type="SUPFAM" id="SSF103481">
    <property type="entry name" value="Multidrug resistance efflux transporter EmrE"/>
    <property type="match status" value="2"/>
</dbReference>
<keyword evidence="5 8" id="KW-0812">Transmembrane</keyword>
<dbReference type="OrthoDB" id="369870at2"/>
<evidence type="ECO:0000256" key="3">
    <source>
        <dbReference type="ARBA" id="ARBA00022448"/>
    </source>
</evidence>
<keyword evidence="7 8" id="KW-0472">Membrane</keyword>
<dbReference type="Pfam" id="PF00892">
    <property type="entry name" value="EamA"/>
    <property type="match status" value="2"/>
</dbReference>
<evidence type="ECO:0000256" key="4">
    <source>
        <dbReference type="ARBA" id="ARBA00022475"/>
    </source>
</evidence>
<reference evidence="10 11" key="1">
    <citation type="submission" date="2018-06" db="EMBL/GenBank/DDBJ databases">
        <authorList>
            <consortium name="Pathogen Informatics"/>
            <person name="Doyle S."/>
        </authorList>
    </citation>
    <scope>NUCLEOTIDE SEQUENCE [LARGE SCALE GENOMIC DNA]</scope>
    <source>
        <strain evidence="10 11">NCTC10293</strain>
    </source>
</reference>
<organism evidence="10 11">
    <name type="scientific">Moraxella caviae</name>
    <dbReference type="NCBI Taxonomy" id="34060"/>
    <lineage>
        <taxon>Bacteria</taxon>
        <taxon>Pseudomonadati</taxon>
        <taxon>Pseudomonadota</taxon>
        <taxon>Gammaproteobacteria</taxon>
        <taxon>Moraxellales</taxon>
        <taxon>Moraxellaceae</taxon>
        <taxon>Moraxella</taxon>
    </lineage>
</organism>
<feature type="transmembrane region" description="Helical" evidence="8">
    <location>
        <begin position="94"/>
        <end position="114"/>
    </location>
</feature>
<dbReference type="EMBL" id="UGQE01000004">
    <property type="protein sequence ID" value="STZ14755.1"/>
    <property type="molecule type" value="Genomic_DNA"/>
</dbReference>
<evidence type="ECO:0000313" key="10">
    <source>
        <dbReference type="EMBL" id="STZ14755.1"/>
    </source>
</evidence>
<dbReference type="GO" id="GO:0005886">
    <property type="term" value="C:plasma membrane"/>
    <property type="evidence" value="ECO:0007669"/>
    <property type="project" value="UniProtKB-SubCell"/>
</dbReference>
<comment type="similarity">
    <text evidence="2">Belongs to the EamA transporter family.</text>
</comment>
<dbReference type="InterPro" id="IPR037185">
    <property type="entry name" value="EmrE-like"/>
</dbReference>
<name>A0A378R9T8_9GAMM</name>
<dbReference type="Proteomes" id="UP000255279">
    <property type="component" value="Unassembled WGS sequence"/>
</dbReference>
<dbReference type="InterPro" id="IPR000620">
    <property type="entry name" value="EamA_dom"/>
</dbReference>
<keyword evidence="6 8" id="KW-1133">Transmembrane helix</keyword>
<comment type="subcellular location">
    <subcellularLocation>
        <location evidence="1">Cell membrane</location>
        <topology evidence="1">Multi-pass membrane protein</topology>
    </subcellularLocation>
</comment>
<evidence type="ECO:0000256" key="5">
    <source>
        <dbReference type="ARBA" id="ARBA00022692"/>
    </source>
</evidence>
<protein>
    <submittedName>
        <fullName evidence="10">Putative chloramphenical resistance permease RarD</fullName>
    </submittedName>
</protein>
<feature type="transmembrane region" description="Helical" evidence="8">
    <location>
        <begin position="263"/>
        <end position="282"/>
    </location>
</feature>
<evidence type="ECO:0000256" key="7">
    <source>
        <dbReference type="ARBA" id="ARBA00023136"/>
    </source>
</evidence>
<evidence type="ECO:0000256" key="2">
    <source>
        <dbReference type="ARBA" id="ARBA00007362"/>
    </source>
</evidence>
<feature type="domain" description="EamA" evidence="9">
    <location>
        <begin position="176"/>
        <end position="305"/>
    </location>
</feature>
<keyword evidence="4" id="KW-1003">Cell membrane</keyword>
<evidence type="ECO:0000256" key="6">
    <source>
        <dbReference type="ARBA" id="ARBA00022989"/>
    </source>
</evidence>
<evidence type="ECO:0000259" key="9">
    <source>
        <dbReference type="Pfam" id="PF00892"/>
    </source>
</evidence>